<evidence type="ECO:0000256" key="2">
    <source>
        <dbReference type="ARBA" id="ARBA00022801"/>
    </source>
</evidence>
<dbReference type="EMBL" id="BAAAOH010000001">
    <property type="protein sequence ID" value="GAA1994454.1"/>
    <property type="molecule type" value="Genomic_DNA"/>
</dbReference>
<dbReference type="InterPro" id="IPR000330">
    <property type="entry name" value="SNF2_N"/>
</dbReference>
<gene>
    <name evidence="8" type="ORF">GCM10009777_32700</name>
</gene>
<keyword evidence="1" id="KW-0547">Nucleotide-binding</keyword>
<evidence type="ECO:0000313" key="8">
    <source>
        <dbReference type="EMBL" id="GAA1994454.1"/>
    </source>
</evidence>
<evidence type="ECO:0000256" key="4">
    <source>
        <dbReference type="ARBA" id="ARBA00022840"/>
    </source>
</evidence>
<evidence type="ECO:0000259" key="6">
    <source>
        <dbReference type="PROSITE" id="PS51192"/>
    </source>
</evidence>
<dbReference type="GO" id="GO:0004386">
    <property type="term" value="F:helicase activity"/>
    <property type="evidence" value="ECO:0007669"/>
    <property type="project" value="UniProtKB-KW"/>
</dbReference>
<dbReference type="InterPro" id="IPR027417">
    <property type="entry name" value="P-loop_NTPase"/>
</dbReference>
<evidence type="ECO:0000313" key="9">
    <source>
        <dbReference type="Proteomes" id="UP001500326"/>
    </source>
</evidence>
<dbReference type="CDD" id="cd18011">
    <property type="entry name" value="DEXDc_RapA"/>
    <property type="match status" value="1"/>
</dbReference>
<dbReference type="InterPro" id="IPR049730">
    <property type="entry name" value="SNF2/RAD54-like_C"/>
</dbReference>
<organism evidence="8 9">
    <name type="scientific">Microbacterium pumilum</name>
    <dbReference type="NCBI Taxonomy" id="344165"/>
    <lineage>
        <taxon>Bacteria</taxon>
        <taxon>Bacillati</taxon>
        <taxon>Actinomycetota</taxon>
        <taxon>Actinomycetes</taxon>
        <taxon>Micrococcales</taxon>
        <taxon>Microbacteriaceae</taxon>
        <taxon>Microbacterium</taxon>
    </lineage>
</organism>
<evidence type="ECO:0000256" key="3">
    <source>
        <dbReference type="ARBA" id="ARBA00022806"/>
    </source>
</evidence>
<dbReference type="PANTHER" id="PTHR45766">
    <property type="entry name" value="DNA ANNEALING HELICASE AND ENDONUCLEASE ZRANB3 FAMILY MEMBER"/>
    <property type="match status" value="1"/>
</dbReference>
<dbReference type="InterPro" id="IPR014001">
    <property type="entry name" value="Helicase_ATP-bd"/>
</dbReference>
<evidence type="ECO:0000256" key="5">
    <source>
        <dbReference type="SAM" id="Coils"/>
    </source>
</evidence>
<dbReference type="Pfam" id="PF00176">
    <property type="entry name" value="SNF2-rel_dom"/>
    <property type="match status" value="1"/>
</dbReference>
<comment type="caution">
    <text evidence="8">The sequence shown here is derived from an EMBL/GenBank/DDBJ whole genome shotgun (WGS) entry which is preliminary data.</text>
</comment>
<dbReference type="Proteomes" id="UP001500326">
    <property type="component" value="Unassembled WGS sequence"/>
</dbReference>
<dbReference type="InterPro" id="IPR057342">
    <property type="entry name" value="DEXDc_RapA"/>
</dbReference>
<dbReference type="PROSITE" id="PS51194">
    <property type="entry name" value="HELICASE_CTER"/>
    <property type="match status" value="1"/>
</dbReference>
<proteinExistence type="predicted"/>
<keyword evidence="4" id="KW-0067">ATP-binding</keyword>
<dbReference type="SMART" id="SM00487">
    <property type="entry name" value="DEXDc"/>
    <property type="match status" value="1"/>
</dbReference>
<keyword evidence="2" id="KW-0378">Hydrolase</keyword>
<reference evidence="8 9" key="1">
    <citation type="journal article" date="2019" name="Int. J. Syst. Evol. Microbiol.">
        <title>The Global Catalogue of Microorganisms (GCM) 10K type strain sequencing project: providing services to taxonomists for standard genome sequencing and annotation.</title>
        <authorList>
            <consortium name="The Broad Institute Genomics Platform"/>
            <consortium name="The Broad Institute Genome Sequencing Center for Infectious Disease"/>
            <person name="Wu L."/>
            <person name="Ma J."/>
        </authorList>
    </citation>
    <scope>NUCLEOTIDE SEQUENCE [LARGE SCALE GENOMIC DNA]</scope>
    <source>
        <strain evidence="8 9">JCM 14902</strain>
    </source>
</reference>
<dbReference type="CDD" id="cd18793">
    <property type="entry name" value="SF2_C_SNF"/>
    <property type="match status" value="1"/>
</dbReference>
<dbReference type="InterPro" id="IPR024975">
    <property type="entry name" value="NOV_C"/>
</dbReference>
<keyword evidence="9" id="KW-1185">Reference proteome</keyword>
<dbReference type="Gene3D" id="3.40.50.10810">
    <property type="entry name" value="Tandem AAA-ATPase domain"/>
    <property type="match status" value="1"/>
</dbReference>
<keyword evidence="5" id="KW-0175">Coiled coil</keyword>
<dbReference type="Pfam" id="PF00271">
    <property type="entry name" value="Helicase_C"/>
    <property type="match status" value="1"/>
</dbReference>
<dbReference type="PANTHER" id="PTHR45766:SF6">
    <property type="entry name" value="SWI_SNF-RELATED MATRIX-ASSOCIATED ACTIN-DEPENDENT REGULATOR OF CHROMATIN SUBFAMILY A-LIKE PROTEIN 1"/>
    <property type="match status" value="1"/>
</dbReference>
<dbReference type="SMART" id="SM00490">
    <property type="entry name" value="HELICc"/>
    <property type="match status" value="1"/>
</dbReference>
<feature type="coiled-coil region" evidence="5">
    <location>
        <begin position="429"/>
        <end position="456"/>
    </location>
</feature>
<accession>A0ABN2SYU6</accession>
<feature type="domain" description="Helicase C-terminal" evidence="7">
    <location>
        <begin position="471"/>
        <end position="634"/>
    </location>
</feature>
<protein>
    <submittedName>
        <fullName evidence="8">Helicase-related protein</fullName>
    </submittedName>
</protein>
<dbReference type="InterPro" id="IPR001650">
    <property type="entry name" value="Helicase_C-like"/>
</dbReference>
<dbReference type="PROSITE" id="PS51192">
    <property type="entry name" value="HELICASE_ATP_BIND_1"/>
    <property type="match status" value="1"/>
</dbReference>
<sequence>MIPGSPVTVVAVISHGAGAVQLIYRLPDGQVAERILYDADDAGLSTHQDGGRPFDADARDFRLAAEAQRILLAGHSDPMLAVATSDVQPLPHQIRAVYGELLPRTPLRFLLADDPGAGKTIMAGLYIKELLLRDDVKRCLIVAPGSLVEQWQDELRLKFGLDFEILAARSQDAAPGANVFEGKPLLIARMDQLARNEYLLTQLEDAEFDLVVVDEAHRMSARWFGGEIKLSRRFELGRLLSERTRHFLLMTATPHNGKEEDFQSFLSLLDRDRFEGPGDKRAESGTADGFMRRMIKEDLLTFEGKPLFPERQAETATYPLSANERHLYEQVTEYVREGMNRADRLDGKRRVTVGFALTVLQRRLASSPEAIFQSLRRRSERLERTRVDLLARRDAPPAQMRLIFDEGEPDFEEYDAEELETVEEELVDAATAALTAAELETEVAELNDLAELAQHVLASQADSKWVELRGVLESQVLANHGGSPRKLIVFTEHRDTLNYLERRVSSLIGRRNAVVAIHGGVPRHDRRRITEEFTHNPDVQVMIATDAAGEGLNLQAAHLMVNYDLPWNPNRIEQRFGRIHRIGQTEVCRLWNLVADGTREGEVFQRLLDKIEEQKRAYGGKVFDVLGTSLGEMSLTKLLRDAIRYGERDDVRAKMHETIDAGVSAGLRELMDDHALAHEALPGDELRRLRRDMEDAQARRLQPHFIRDAFVEAFTRLGGRIERREKGRYEITHVPALVRDSTRAPIARRYHRVTFDLKTAAVELGERAELLAPGHPLHDAVLRLTVDGLRTVLDRGTVLTSTEIDAPALLVGVLNEVQDATGATIAQRFGYVLASEDGDILDAGPAPYLDYGPGTVTDAAPVERFSSREDAARTWVISHQLPAFASSSIEHRTHDYERLADRVEKRLNREINRLGLEALKADAASRAGKKVRITGDTLRRRADDLENRLTVRLALIEKQLKMAPLPPKVVSAAVVLPAAIAQPTGGTPVDLAAARKAVERRGVEAVLAAERALGREPEEQAFNNPGFDILSTKGDDHSIRIEVKARVVGADDFTITRNEVLMALNTSPHHRLALVSVHPDGSAQDLVRYIGNAFAGAEPAWLNDFGVVAQTLDWDSWWGRGGDPY</sequence>
<dbReference type="Pfam" id="PF13020">
    <property type="entry name" value="NOV_C"/>
    <property type="match status" value="1"/>
</dbReference>
<name>A0ABN2SYU6_9MICO</name>
<keyword evidence="3 8" id="KW-0347">Helicase</keyword>
<evidence type="ECO:0000256" key="1">
    <source>
        <dbReference type="ARBA" id="ARBA00022741"/>
    </source>
</evidence>
<dbReference type="InterPro" id="IPR038718">
    <property type="entry name" value="SNF2-like_sf"/>
</dbReference>
<dbReference type="Gene3D" id="3.40.50.300">
    <property type="entry name" value="P-loop containing nucleotide triphosphate hydrolases"/>
    <property type="match status" value="1"/>
</dbReference>
<dbReference type="SUPFAM" id="SSF52540">
    <property type="entry name" value="P-loop containing nucleoside triphosphate hydrolases"/>
    <property type="match status" value="2"/>
</dbReference>
<evidence type="ECO:0000259" key="7">
    <source>
        <dbReference type="PROSITE" id="PS51194"/>
    </source>
</evidence>
<feature type="domain" description="Helicase ATP-binding" evidence="6">
    <location>
        <begin position="100"/>
        <end position="272"/>
    </location>
</feature>